<keyword evidence="4" id="KW-1185">Reference proteome</keyword>
<gene>
    <name evidence="3" type="ORF">JI435_134130</name>
</gene>
<dbReference type="EMBL" id="CP069041">
    <property type="protein sequence ID" value="QRD05993.1"/>
    <property type="molecule type" value="Genomic_DNA"/>
</dbReference>
<name>A0A7U2IA26_PHANO</name>
<evidence type="ECO:0000313" key="4">
    <source>
        <dbReference type="Proteomes" id="UP000663193"/>
    </source>
</evidence>
<organism evidence="3 4">
    <name type="scientific">Phaeosphaeria nodorum (strain SN15 / ATCC MYA-4574 / FGSC 10173)</name>
    <name type="common">Glume blotch fungus</name>
    <name type="synonym">Parastagonospora nodorum</name>
    <dbReference type="NCBI Taxonomy" id="321614"/>
    <lineage>
        <taxon>Eukaryota</taxon>
        <taxon>Fungi</taxon>
        <taxon>Dikarya</taxon>
        <taxon>Ascomycota</taxon>
        <taxon>Pezizomycotina</taxon>
        <taxon>Dothideomycetes</taxon>
        <taxon>Pleosporomycetidae</taxon>
        <taxon>Pleosporales</taxon>
        <taxon>Pleosporineae</taxon>
        <taxon>Phaeosphaeriaceae</taxon>
        <taxon>Parastagonospora</taxon>
    </lineage>
</organism>
<protein>
    <recommendedName>
        <fullName evidence="5">NAD(P)-binding protein</fullName>
    </recommendedName>
</protein>
<dbReference type="Proteomes" id="UP000663193">
    <property type="component" value="Chromosome 19"/>
</dbReference>
<dbReference type="AlphaFoldDB" id="A0A7U2IA26"/>
<proteinExistence type="inferred from homology"/>
<evidence type="ECO:0000256" key="1">
    <source>
        <dbReference type="ARBA" id="ARBA00006484"/>
    </source>
</evidence>
<comment type="similarity">
    <text evidence="1">Belongs to the short-chain dehydrogenases/reductases (SDR) family.</text>
</comment>
<accession>A0A7U2IA26</accession>
<dbReference type="RefSeq" id="XP_001803625.1">
    <property type="nucleotide sequence ID" value="XM_001803573.1"/>
</dbReference>
<reference evidence="4" key="1">
    <citation type="journal article" date="2021" name="BMC Genomics">
        <title>Chromosome-level genome assembly and manually-curated proteome of model necrotroph Parastagonospora nodorum Sn15 reveals a genome-wide trove of candidate effector homologs, and redundancy of virulence-related functions within an accessory chromosome.</title>
        <authorList>
            <person name="Bertazzoni S."/>
            <person name="Jones D.A.B."/>
            <person name="Phan H.T."/>
            <person name="Tan K.-C."/>
            <person name="Hane J.K."/>
        </authorList>
    </citation>
    <scope>NUCLEOTIDE SEQUENCE [LARGE SCALE GENOMIC DNA]</scope>
    <source>
        <strain evidence="4">SN15 / ATCC MYA-4574 / FGSC 10173)</strain>
    </source>
</reference>
<evidence type="ECO:0000313" key="3">
    <source>
        <dbReference type="EMBL" id="QRD05993.1"/>
    </source>
</evidence>
<dbReference type="SUPFAM" id="SSF51735">
    <property type="entry name" value="NAD(P)-binding Rossmann-fold domains"/>
    <property type="match status" value="1"/>
</dbReference>
<dbReference type="PANTHER" id="PTHR24320">
    <property type="entry name" value="RETINOL DEHYDROGENASE"/>
    <property type="match status" value="1"/>
</dbReference>
<keyword evidence="2" id="KW-0560">Oxidoreductase</keyword>
<dbReference type="PANTHER" id="PTHR24320:SF152">
    <property type="entry name" value="SHORT-CHAIN DEHYDROGENASE_REDUCTASE FAMILY PROTEIN"/>
    <property type="match status" value="1"/>
</dbReference>
<dbReference type="OMA" id="MLVHNAG"/>
<dbReference type="Pfam" id="PF00106">
    <property type="entry name" value="adh_short"/>
    <property type="match status" value="1"/>
</dbReference>
<dbReference type="PRINTS" id="PR00081">
    <property type="entry name" value="GDHRDH"/>
</dbReference>
<sequence length="359" mass="39189">MAPLSLYASFYSSLFKSLGALVFAKLYTPQPVSKRDLSGQIAIVTGGNSGIGFSIAKQLARQGATVYLACRSLERGDRAINEITTTIGESCTGRLHCWKLDTSDMSSVRAFCDRWAREGSKIDILVHNAGIASPPKNISNTTPDGKDLVIVTNFLGSFLMTKLLEPHLSPTARIVMTSSTGHLASDLILQPPQPPSAGLVSTIKAFISEKFNLVKSSGPSYVHSKAQQVLFALLLQRHFAATGSQRSAHAFTPGFTSSPIFSKFDVDWRVWLSNPGFAVLKATEKYIGVETDEGGKTGAWLAAEGSEREGGGYWEWCTRQTSLVDFLRGKLGEEVFAKRAREEWSGWEEDVGVEWKVEI</sequence>
<dbReference type="KEGG" id="pno:SNOG_13413"/>
<dbReference type="Gene3D" id="3.40.50.720">
    <property type="entry name" value="NAD(P)-binding Rossmann-like Domain"/>
    <property type="match status" value="1"/>
</dbReference>
<dbReference type="InterPro" id="IPR002347">
    <property type="entry name" value="SDR_fam"/>
</dbReference>
<evidence type="ECO:0008006" key="5">
    <source>
        <dbReference type="Google" id="ProtNLM"/>
    </source>
</evidence>
<dbReference type="GO" id="GO:0016491">
    <property type="term" value="F:oxidoreductase activity"/>
    <property type="evidence" value="ECO:0007669"/>
    <property type="project" value="UniProtKB-KW"/>
</dbReference>
<dbReference type="VEuPathDB" id="FungiDB:JI435_134130"/>
<dbReference type="OrthoDB" id="542013at2759"/>
<dbReference type="InterPro" id="IPR036291">
    <property type="entry name" value="NAD(P)-bd_dom_sf"/>
</dbReference>
<evidence type="ECO:0000256" key="2">
    <source>
        <dbReference type="ARBA" id="ARBA00023002"/>
    </source>
</evidence>